<evidence type="ECO:0000313" key="6">
    <source>
        <dbReference type="EMBL" id="WAJ69338.1"/>
    </source>
</evidence>
<dbReference type="InterPro" id="IPR006464">
    <property type="entry name" value="AcTrfase_RimI/Ard1"/>
</dbReference>
<dbReference type="CDD" id="cd04301">
    <property type="entry name" value="NAT_SF"/>
    <property type="match status" value="1"/>
</dbReference>
<dbReference type="Gene3D" id="3.40.630.30">
    <property type="match status" value="1"/>
</dbReference>
<organism evidence="6 7">
    <name type="scientific">Catenovulum adriaticum</name>
    <dbReference type="NCBI Taxonomy" id="2984846"/>
    <lineage>
        <taxon>Bacteria</taxon>
        <taxon>Pseudomonadati</taxon>
        <taxon>Pseudomonadota</taxon>
        <taxon>Gammaproteobacteria</taxon>
        <taxon>Alteromonadales</taxon>
        <taxon>Alteromonadaceae</taxon>
        <taxon>Catenovulum</taxon>
    </lineage>
</organism>
<dbReference type="Proteomes" id="UP001163726">
    <property type="component" value="Chromosome"/>
</dbReference>
<dbReference type="Pfam" id="PF00583">
    <property type="entry name" value="Acetyltransf_1"/>
    <property type="match status" value="1"/>
</dbReference>
<keyword evidence="7" id="KW-1185">Reference proteome</keyword>
<dbReference type="RefSeq" id="WP_268073550.1">
    <property type="nucleotide sequence ID" value="NZ_CP109965.1"/>
</dbReference>
<keyword evidence="3 6" id="KW-0808">Transferase</keyword>
<evidence type="ECO:0000256" key="2">
    <source>
        <dbReference type="ARBA" id="ARBA00022490"/>
    </source>
</evidence>
<evidence type="ECO:0000313" key="7">
    <source>
        <dbReference type="Proteomes" id="UP001163726"/>
    </source>
</evidence>
<accession>A0ABY7AJD6</accession>
<proteinExistence type="inferred from homology"/>
<feature type="domain" description="N-acetyltransferase" evidence="5">
    <location>
        <begin position="3"/>
        <end position="158"/>
    </location>
</feature>
<gene>
    <name evidence="6" type="primary">rimI</name>
    <name evidence="6" type="ORF">OLW01_09080</name>
</gene>
<evidence type="ECO:0000256" key="4">
    <source>
        <dbReference type="ARBA" id="ARBA00023315"/>
    </source>
</evidence>
<keyword evidence="4 6" id="KW-0012">Acyltransferase</keyword>
<keyword evidence="2" id="KW-0963">Cytoplasm</keyword>
<dbReference type="EMBL" id="CP109965">
    <property type="protein sequence ID" value="WAJ69338.1"/>
    <property type="molecule type" value="Genomic_DNA"/>
</dbReference>
<keyword evidence="6" id="KW-0689">Ribosomal protein</keyword>
<dbReference type="EC" id="2.3.1.266" evidence="6"/>
<dbReference type="GO" id="GO:0005840">
    <property type="term" value="C:ribosome"/>
    <property type="evidence" value="ECO:0007669"/>
    <property type="project" value="UniProtKB-KW"/>
</dbReference>
<evidence type="ECO:0000256" key="3">
    <source>
        <dbReference type="ARBA" id="ARBA00022679"/>
    </source>
</evidence>
<keyword evidence="6" id="KW-0687">Ribonucleoprotein</keyword>
<name>A0ABY7AJD6_9ALTE</name>
<evidence type="ECO:0000256" key="1">
    <source>
        <dbReference type="ARBA" id="ARBA00005395"/>
    </source>
</evidence>
<dbReference type="InterPro" id="IPR000182">
    <property type="entry name" value="GNAT_dom"/>
</dbReference>
<dbReference type="SUPFAM" id="SSF55729">
    <property type="entry name" value="Acyl-CoA N-acyltransferases (Nat)"/>
    <property type="match status" value="1"/>
</dbReference>
<dbReference type="PANTHER" id="PTHR43420:SF51">
    <property type="entry name" value="PEPTIDYL-LYSINE N-ACETYLTRANSFERASE YIAC"/>
    <property type="match status" value="1"/>
</dbReference>
<reference evidence="6" key="1">
    <citation type="submission" date="2022-10" db="EMBL/GenBank/DDBJ databases">
        <title>Catenovulum adriacola sp. nov. isolated in the Harbour of Susak.</title>
        <authorList>
            <person name="Schoch T."/>
            <person name="Reich S.J."/>
            <person name="Stoeferle S."/>
            <person name="Flaiz M."/>
            <person name="Kazda M."/>
            <person name="Riedel C.U."/>
            <person name="Duerre P."/>
        </authorList>
    </citation>
    <scope>NUCLEOTIDE SEQUENCE</scope>
    <source>
        <strain evidence="6">TS8</strain>
    </source>
</reference>
<sequence length="159" mass="18294">MKTLIVPFSERYLAQTLIIEKQAQPNPWNEKIIRSCFGRRYMNFALTLANSDQLLGYVFSDHVAGEVSIMNICISPQYQRKGFAKQLLNHLVSHSQAINAETLWLEVRESNIAARALYNELDFNEIAVRKNYYPVISANQKKPINNKENAIVMSRDLAF</sequence>
<dbReference type="PROSITE" id="PS51186">
    <property type="entry name" value="GNAT"/>
    <property type="match status" value="1"/>
</dbReference>
<dbReference type="NCBIfam" id="TIGR01575">
    <property type="entry name" value="rimI"/>
    <property type="match status" value="1"/>
</dbReference>
<protein>
    <submittedName>
        <fullName evidence="6">Ribosomal protein S18-alanine N-acetyltransferase</fullName>
        <ecNumber evidence="6">2.3.1.266</ecNumber>
    </submittedName>
</protein>
<dbReference type="InterPro" id="IPR016181">
    <property type="entry name" value="Acyl_CoA_acyltransferase"/>
</dbReference>
<dbReference type="GO" id="GO:0008999">
    <property type="term" value="F:protein-N-terminal-alanine acetyltransferase activity"/>
    <property type="evidence" value="ECO:0007669"/>
    <property type="project" value="UniProtKB-EC"/>
</dbReference>
<evidence type="ECO:0000259" key="5">
    <source>
        <dbReference type="PROSITE" id="PS51186"/>
    </source>
</evidence>
<comment type="similarity">
    <text evidence="1">Belongs to the acetyltransferase family. RimI subfamily.</text>
</comment>
<dbReference type="InterPro" id="IPR050680">
    <property type="entry name" value="YpeA/RimI_acetyltransf"/>
</dbReference>
<dbReference type="PANTHER" id="PTHR43420">
    <property type="entry name" value="ACETYLTRANSFERASE"/>
    <property type="match status" value="1"/>
</dbReference>